<protein>
    <submittedName>
        <fullName evidence="2">Uncharacterized protein</fullName>
    </submittedName>
</protein>
<reference evidence="2 3" key="1">
    <citation type="submission" date="2014-01" db="EMBL/GenBank/DDBJ databases">
        <authorList>
            <person name="Dobos K."/>
            <person name="Lenaerts A."/>
            <person name="Ordway D."/>
            <person name="DeGroote M.A."/>
            <person name="Parker T."/>
            <person name="Sizemore C."/>
            <person name="Tallon L.J."/>
            <person name="Sadzewicz L.K."/>
            <person name="Sengamalay N."/>
            <person name="Fraser C.M."/>
            <person name="Hine E."/>
            <person name="Shefchek K.A."/>
            <person name="Das S.P."/>
            <person name="Tettelin H."/>
        </authorList>
    </citation>
    <scope>NUCLEOTIDE SEQUENCE [LARGE SCALE GENOMIC DNA]</scope>
    <source>
        <strain evidence="2 3">Harvey</strain>
    </source>
</reference>
<evidence type="ECO:0000313" key="3">
    <source>
        <dbReference type="Proteomes" id="UP000020681"/>
    </source>
</evidence>
<accession>A0ABP3ASQ6</accession>
<feature type="transmembrane region" description="Helical" evidence="1">
    <location>
        <begin position="29"/>
        <end position="48"/>
    </location>
</feature>
<dbReference type="Proteomes" id="UP000020681">
    <property type="component" value="Unassembled WGS sequence"/>
</dbReference>
<keyword evidence="1" id="KW-1133">Transmembrane helix</keyword>
<dbReference type="Pfam" id="PF10801">
    <property type="entry name" value="DUF2537"/>
    <property type="match status" value="1"/>
</dbReference>
<proteinExistence type="predicted"/>
<gene>
    <name evidence="2" type="ORF">I551_0504</name>
</gene>
<comment type="caution">
    <text evidence="2">The sequence shown here is derived from an EMBL/GenBank/DDBJ whole genome shotgun (WGS) entry which is preliminary data.</text>
</comment>
<keyword evidence="1" id="KW-0472">Membrane</keyword>
<keyword evidence="3" id="KW-1185">Reference proteome</keyword>
<name>A0ABP3ASQ6_MYCUL</name>
<evidence type="ECO:0000313" key="2">
    <source>
        <dbReference type="EMBL" id="EUA92955.1"/>
    </source>
</evidence>
<evidence type="ECO:0000256" key="1">
    <source>
        <dbReference type="SAM" id="Phobius"/>
    </source>
</evidence>
<dbReference type="EMBL" id="JAOL01000070">
    <property type="protein sequence ID" value="EUA92955.1"/>
    <property type="molecule type" value="Genomic_DNA"/>
</dbReference>
<keyword evidence="1" id="KW-0812">Transmembrane</keyword>
<dbReference type="InterPro" id="IPR024244">
    <property type="entry name" value="DUF2537"/>
</dbReference>
<sequence>MAVAAFVAAVVGVGDAVLSIGLIRVHPLLAVGLNIVAVGGLAPSLWGWRNTRCCAGLCWERGGCGRGVVGADRPRRIGQPLALAARTHPEQHVLPGRDGRLATAAAGRLFGRSGRGLLRRFGGLCLLGRLCGFVEGQVRDRCQWP</sequence>
<organism evidence="2 3">
    <name type="scientific">Mycobacterium ulcerans str. Harvey</name>
    <dbReference type="NCBI Taxonomy" id="1299332"/>
    <lineage>
        <taxon>Bacteria</taxon>
        <taxon>Bacillati</taxon>
        <taxon>Actinomycetota</taxon>
        <taxon>Actinomycetes</taxon>
        <taxon>Mycobacteriales</taxon>
        <taxon>Mycobacteriaceae</taxon>
        <taxon>Mycobacterium</taxon>
        <taxon>Mycobacterium ulcerans group</taxon>
    </lineage>
</organism>